<evidence type="ECO:0000259" key="2">
    <source>
        <dbReference type="PROSITE" id="PS51471"/>
    </source>
</evidence>
<dbReference type="InterPro" id="IPR005123">
    <property type="entry name" value="Oxoglu/Fe-dep_dioxygenase_dom"/>
</dbReference>
<keyword evidence="1" id="KW-0479">Metal-binding</keyword>
<dbReference type="GO" id="GO:0046872">
    <property type="term" value="F:metal ion binding"/>
    <property type="evidence" value="ECO:0007669"/>
    <property type="project" value="UniProtKB-KW"/>
</dbReference>
<dbReference type="Pfam" id="PF22814">
    <property type="entry name" value="WelO5"/>
    <property type="match status" value="1"/>
</dbReference>
<gene>
    <name evidence="3" type="ORF">TK0001_3451</name>
</gene>
<proteinExistence type="inferred from homology"/>
<reference evidence="4" key="1">
    <citation type="submission" date="2017-10" db="EMBL/GenBank/DDBJ databases">
        <authorList>
            <person name="Regsiter A."/>
            <person name="William W."/>
        </authorList>
    </citation>
    <scope>NUCLEOTIDE SEQUENCE [LARGE SCALE GENOMIC DNA]</scope>
</reference>
<dbReference type="Proteomes" id="UP000233769">
    <property type="component" value="Chromosome tk0001"/>
</dbReference>
<feature type="domain" description="Fe2OG dioxygenase" evidence="2">
    <location>
        <begin position="135"/>
        <end position="263"/>
    </location>
</feature>
<sequence>MGAMPFLQTISIGAAEASAHADALTRLREDALQAVVIRNVLTPAECASIVADLAVNRQGFPTTSFPAPFRSHFYGMNLNLAEPDLRAYFDMAPGFTRSLGELMAPWGGFETRILALLSRLDGGRPYGPPALHDGRTYMATTLRSHHEGGYIPPHFDNEQKNRPSYRHLESVVEGDIFSFVLTLSKAERGGMLEVFDAKAEAWSGRFQNRDRAREKPDLARFARHAFDVEAGTIVLLRSGRFLHQVTPVEGARLRWTACSFMARSRTGDAVHCWG</sequence>
<organism evidence="3 4">
    <name type="scientific">Methylorubrum extorquens</name>
    <name type="common">Methylobacterium dichloromethanicum</name>
    <name type="synonym">Methylobacterium extorquens</name>
    <dbReference type="NCBI Taxonomy" id="408"/>
    <lineage>
        <taxon>Bacteria</taxon>
        <taxon>Pseudomonadati</taxon>
        <taxon>Pseudomonadota</taxon>
        <taxon>Alphaproteobacteria</taxon>
        <taxon>Hyphomicrobiales</taxon>
        <taxon>Methylobacteriaceae</taxon>
        <taxon>Methylorubrum</taxon>
    </lineage>
</organism>
<evidence type="ECO:0000313" key="3">
    <source>
        <dbReference type="EMBL" id="SOR30053.1"/>
    </source>
</evidence>
<protein>
    <recommendedName>
        <fullName evidence="2">Fe2OG dioxygenase domain-containing protein</fullName>
    </recommendedName>
</protein>
<dbReference type="PROSITE" id="PS51471">
    <property type="entry name" value="FE2OG_OXY"/>
    <property type="match status" value="1"/>
</dbReference>
<evidence type="ECO:0000256" key="1">
    <source>
        <dbReference type="RuleBase" id="RU003682"/>
    </source>
</evidence>
<accession>A0A2N9ARX0</accession>
<keyword evidence="1" id="KW-0560">Oxidoreductase</keyword>
<dbReference type="EMBL" id="LT962688">
    <property type="protein sequence ID" value="SOR30053.1"/>
    <property type="molecule type" value="Genomic_DNA"/>
</dbReference>
<dbReference type="Gene3D" id="2.60.120.620">
    <property type="entry name" value="q2cbj1_9rhob like domain"/>
    <property type="match status" value="1"/>
</dbReference>
<comment type="similarity">
    <text evidence="1">Belongs to the iron/ascorbate-dependent oxidoreductase family.</text>
</comment>
<evidence type="ECO:0000313" key="4">
    <source>
        <dbReference type="Proteomes" id="UP000233769"/>
    </source>
</evidence>
<name>A0A2N9ARX0_METEX</name>
<keyword evidence="1" id="KW-0408">Iron</keyword>
<dbReference type="GO" id="GO:0016491">
    <property type="term" value="F:oxidoreductase activity"/>
    <property type="evidence" value="ECO:0007669"/>
    <property type="project" value="UniProtKB-KW"/>
</dbReference>
<dbReference type="InterPro" id="IPR055091">
    <property type="entry name" value="WelO5-like"/>
</dbReference>
<dbReference type="AlphaFoldDB" id="A0A2N9ARX0"/>